<dbReference type="Gene3D" id="3.30.70.1440">
    <property type="entry name" value="Multidrug efflux transporter AcrB pore domain"/>
    <property type="match status" value="1"/>
</dbReference>
<dbReference type="GO" id="GO:0016020">
    <property type="term" value="C:membrane"/>
    <property type="evidence" value="ECO:0007669"/>
    <property type="project" value="InterPro"/>
</dbReference>
<dbReference type="EMBL" id="AUZX01001977">
    <property type="protein sequence ID" value="EQD77851.1"/>
    <property type="molecule type" value="Genomic_DNA"/>
</dbReference>
<dbReference type="InterPro" id="IPR027463">
    <property type="entry name" value="AcrB_DN_DC_subdom"/>
</dbReference>
<comment type="caution">
    <text evidence="1">The sequence shown here is derived from an EMBL/GenBank/DDBJ whole genome shotgun (WGS) entry which is preliminary data.</text>
</comment>
<dbReference type="Gene3D" id="3.30.2090.10">
    <property type="entry name" value="Multidrug efflux transporter AcrB TolC docking domain, DN and DC subdomains"/>
    <property type="match status" value="1"/>
</dbReference>
<evidence type="ECO:0000313" key="1">
    <source>
        <dbReference type="EMBL" id="EQD77851.1"/>
    </source>
</evidence>
<protein>
    <submittedName>
        <fullName evidence="1">Metal ion efflux RND protein family protein</fullName>
    </submittedName>
</protein>
<dbReference type="AlphaFoldDB" id="T1BXX0"/>
<dbReference type="Pfam" id="PF00873">
    <property type="entry name" value="ACR_tran"/>
    <property type="match status" value="1"/>
</dbReference>
<dbReference type="InterPro" id="IPR001036">
    <property type="entry name" value="Acrflvin-R"/>
</dbReference>
<gene>
    <name evidence="1" type="ORF">B1A_02667</name>
</gene>
<accession>T1BXX0</accession>
<sequence length="99" mass="10678">MVSGVKAQVAIRVYGDDLMALAAYGNRISQEISGVRGVHDVTVQRIMGQPNIIIRVKRDALFRAGLSVSDILGIVQQGIGPDGVMTQVLKGVRRINVHI</sequence>
<dbReference type="GO" id="GO:0022857">
    <property type="term" value="F:transmembrane transporter activity"/>
    <property type="evidence" value="ECO:0007669"/>
    <property type="project" value="InterPro"/>
</dbReference>
<name>T1BXX0_9ZZZZ</name>
<reference evidence="1" key="1">
    <citation type="submission" date="2013-08" db="EMBL/GenBank/DDBJ databases">
        <authorList>
            <person name="Mendez C."/>
            <person name="Richter M."/>
            <person name="Ferrer M."/>
            <person name="Sanchez J."/>
        </authorList>
    </citation>
    <scope>NUCLEOTIDE SEQUENCE</scope>
</reference>
<proteinExistence type="predicted"/>
<reference evidence="1" key="2">
    <citation type="journal article" date="2014" name="ISME J.">
        <title>Microbial stratification in low pH oxic and suboxic macroscopic growths along an acid mine drainage.</title>
        <authorList>
            <person name="Mendez-Garcia C."/>
            <person name="Mesa V."/>
            <person name="Sprenger R.R."/>
            <person name="Richter M."/>
            <person name="Diez M.S."/>
            <person name="Solano J."/>
            <person name="Bargiela R."/>
            <person name="Golyshina O.V."/>
            <person name="Manteca A."/>
            <person name="Ramos J.L."/>
            <person name="Gallego J.R."/>
            <person name="Llorente I."/>
            <person name="Martins Dos Santos V.A."/>
            <person name="Jensen O.N."/>
            <person name="Pelaez A.I."/>
            <person name="Sanchez J."/>
            <person name="Ferrer M."/>
        </authorList>
    </citation>
    <scope>NUCLEOTIDE SEQUENCE</scope>
</reference>
<feature type="non-terminal residue" evidence="1">
    <location>
        <position position="99"/>
    </location>
</feature>
<organism evidence="1">
    <name type="scientific">mine drainage metagenome</name>
    <dbReference type="NCBI Taxonomy" id="410659"/>
    <lineage>
        <taxon>unclassified sequences</taxon>
        <taxon>metagenomes</taxon>
        <taxon>ecological metagenomes</taxon>
    </lineage>
</organism>